<dbReference type="Proteomes" id="UP000006073">
    <property type="component" value="Unassembled WGS sequence"/>
</dbReference>
<accession>S2DJX8</accession>
<reference evidence="1 2" key="1">
    <citation type="journal article" date="2013" name="Genome Announc.">
        <title>Draft Genome Sequence of Indibacter alkaliphilus Strain LW1T, Isolated from Lonar Lake, a Haloalkaline Lake in the Buldana District of Maharashtra, India.</title>
        <authorList>
            <person name="Singh A."/>
            <person name="Kumar Jangir P."/>
            <person name="Sharma R."/>
            <person name="Singh A."/>
            <person name="Kumar Pinnaka A."/>
            <person name="Shivaji S."/>
        </authorList>
    </citation>
    <scope>NUCLEOTIDE SEQUENCE [LARGE SCALE GENOMIC DNA]</scope>
    <source>
        <strain evidence="2">CCUG 57479 / KCTC 22604 / LW1</strain>
    </source>
</reference>
<name>S2DJX8_INDAL</name>
<protein>
    <submittedName>
        <fullName evidence="1">Uncharacterized protein</fullName>
    </submittedName>
</protein>
<keyword evidence="2" id="KW-1185">Reference proteome</keyword>
<comment type="caution">
    <text evidence="1">The sequence shown here is derived from an EMBL/GenBank/DDBJ whole genome shotgun (WGS) entry which is preliminary data.</text>
</comment>
<evidence type="ECO:0000313" key="1">
    <source>
        <dbReference type="EMBL" id="EOZ99262.1"/>
    </source>
</evidence>
<dbReference type="AlphaFoldDB" id="S2DJX8"/>
<evidence type="ECO:0000313" key="2">
    <source>
        <dbReference type="Proteomes" id="UP000006073"/>
    </source>
</evidence>
<sequence>MAFFMEMLGNSQAKSKADLENFINFFSKVHLRLGVDK</sequence>
<organism evidence="1 2">
    <name type="scientific">Indibacter alkaliphilus (strain CCUG 57479 / KCTC 22604 / LW1)</name>
    <dbReference type="NCBI Taxonomy" id="1189612"/>
    <lineage>
        <taxon>Bacteria</taxon>
        <taxon>Pseudomonadati</taxon>
        <taxon>Bacteroidota</taxon>
        <taxon>Cytophagia</taxon>
        <taxon>Cytophagales</taxon>
        <taxon>Cyclobacteriaceae</taxon>
    </lineage>
</organism>
<gene>
    <name evidence="1" type="ORF">A33Q_0640</name>
</gene>
<dbReference type="EMBL" id="ALWO02000014">
    <property type="protein sequence ID" value="EOZ99262.1"/>
    <property type="molecule type" value="Genomic_DNA"/>
</dbReference>
<proteinExistence type="predicted"/>